<dbReference type="RefSeq" id="WP_185050964.1">
    <property type="nucleotide sequence ID" value="NZ_BAABIX010000031.1"/>
</dbReference>
<comment type="caution">
    <text evidence="2">The sequence shown here is derived from an EMBL/GenBank/DDBJ whole genome shotgun (WGS) entry which is preliminary data.</text>
</comment>
<evidence type="ECO:0008006" key="4">
    <source>
        <dbReference type="Google" id="ProtNLM"/>
    </source>
</evidence>
<feature type="chain" id="PRO_5038919200" description="GerMN domain-containing protein" evidence="1">
    <location>
        <begin position="20"/>
        <end position="182"/>
    </location>
</feature>
<proteinExistence type="predicted"/>
<feature type="signal peptide" evidence="1">
    <location>
        <begin position="1"/>
        <end position="19"/>
    </location>
</feature>
<gene>
    <name evidence="2" type="ORF">HNP84_003782</name>
</gene>
<dbReference type="Proteomes" id="UP000578449">
    <property type="component" value="Unassembled WGS sequence"/>
</dbReference>
<sequence length="182" mass="19834">MTIRRLLPLVFLPALLLPAGCGIEPSNVADVGRAPVISVEPTLKTVYLLRGKRLQPTRAYVSSGTVEDVIEALFKASARPPAGLHSELDGFSHADTQISHYGQPVRNDPEVPTGLRLHVFVRGERHLSRAAVAQVTCTAMLDKSIWVVKITELSPDRGPRSRGEHVCSEFRDLAATDTQLPP</sequence>
<accession>A0A840P660</accession>
<keyword evidence="3" id="KW-1185">Reference proteome</keyword>
<protein>
    <recommendedName>
        <fullName evidence="4">GerMN domain-containing protein</fullName>
    </recommendedName>
</protein>
<name>A0A840P660_9ACTN</name>
<evidence type="ECO:0000256" key="1">
    <source>
        <dbReference type="SAM" id="SignalP"/>
    </source>
</evidence>
<dbReference type="AlphaFoldDB" id="A0A840P660"/>
<reference evidence="2 3" key="1">
    <citation type="submission" date="2020-08" db="EMBL/GenBank/DDBJ databases">
        <title>Genomic Encyclopedia of Type Strains, Phase IV (KMG-IV): sequencing the most valuable type-strain genomes for metagenomic binning, comparative biology and taxonomic classification.</title>
        <authorList>
            <person name="Goeker M."/>
        </authorList>
    </citation>
    <scope>NUCLEOTIDE SEQUENCE [LARGE SCALE GENOMIC DNA]</scope>
    <source>
        <strain evidence="2 3">DSM 45615</strain>
    </source>
</reference>
<keyword evidence="1" id="KW-0732">Signal</keyword>
<dbReference type="EMBL" id="JACHGN010000007">
    <property type="protein sequence ID" value="MBB5134056.1"/>
    <property type="molecule type" value="Genomic_DNA"/>
</dbReference>
<organism evidence="2 3">
    <name type="scientific">Thermocatellispora tengchongensis</name>
    <dbReference type="NCBI Taxonomy" id="1073253"/>
    <lineage>
        <taxon>Bacteria</taxon>
        <taxon>Bacillati</taxon>
        <taxon>Actinomycetota</taxon>
        <taxon>Actinomycetes</taxon>
        <taxon>Streptosporangiales</taxon>
        <taxon>Streptosporangiaceae</taxon>
        <taxon>Thermocatellispora</taxon>
    </lineage>
</organism>
<evidence type="ECO:0000313" key="2">
    <source>
        <dbReference type="EMBL" id="MBB5134056.1"/>
    </source>
</evidence>
<evidence type="ECO:0000313" key="3">
    <source>
        <dbReference type="Proteomes" id="UP000578449"/>
    </source>
</evidence>